<evidence type="ECO:0000313" key="5">
    <source>
        <dbReference type="EMBL" id="NIH97964.1"/>
    </source>
</evidence>
<keyword evidence="1" id="KW-0285">Flavoprotein</keyword>
<dbReference type="NCBIfam" id="TIGR02476">
    <property type="entry name" value="BluB"/>
    <property type="match status" value="1"/>
</dbReference>
<dbReference type="Pfam" id="PF00881">
    <property type="entry name" value="Nitroreductase"/>
    <property type="match status" value="1"/>
</dbReference>
<gene>
    <name evidence="5" type="ORF">FHU31_004970</name>
</gene>
<dbReference type="InterPro" id="IPR000415">
    <property type="entry name" value="Nitroreductase-like"/>
</dbReference>
<evidence type="ECO:0000256" key="3">
    <source>
        <dbReference type="ARBA" id="ARBA00023002"/>
    </source>
</evidence>
<feature type="domain" description="Nitroreductase" evidence="4">
    <location>
        <begin position="18"/>
        <end position="182"/>
    </location>
</feature>
<keyword evidence="6" id="KW-1185">Reference proteome</keyword>
<dbReference type="GO" id="GO:0102919">
    <property type="term" value="F:5,6-dimethylbenzimidazole synthase activity"/>
    <property type="evidence" value="ECO:0007669"/>
    <property type="project" value="UniProtKB-EC"/>
</dbReference>
<dbReference type="EMBL" id="JAANOW010000003">
    <property type="protein sequence ID" value="NIH97964.1"/>
    <property type="molecule type" value="Genomic_DNA"/>
</dbReference>
<evidence type="ECO:0000256" key="1">
    <source>
        <dbReference type="ARBA" id="ARBA00022630"/>
    </source>
</evidence>
<evidence type="ECO:0000313" key="6">
    <source>
        <dbReference type="Proteomes" id="UP000547444"/>
    </source>
</evidence>
<dbReference type="PANTHER" id="PTHR23026:SF90">
    <property type="entry name" value="IODOTYROSINE DEIODINASE 1"/>
    <property type="match status" value="1"/>
</dbReference>
<dbReference type="InterPro" id="IPR050627">
    <property type="entry name" value="Nitroreductase/BluB"/>
</dbReference>
<organism evidence="5 6">
    <name type="scientific">Mycolicibacterium fluoranthenivorans</name>
    <dbReference type="NCBI Taxonomy" id="258505"/>
    <lineage>
        <taxon>Bacteria</taxon>
        <taxon>Bacillati</taxon>
        <taxon>Actinomycetota</taxon>
        <taxon>Actinomycetes</taxon>
        <taxon>Mycobacteriales</taxon>
        <taxon>Mycobacteriaceae</taxon>
        <taxon>Mycolicibacterium</taxon>
    </lineage>
</organism>
<keyword evidence="2" id="KW-0288">FMN</keyword>
<dbReference type="PANTHER" id="PTHR23026">
    <property type="entry name" value="NADPH NITROREDUCTASE"/>
    <property type="match status" value="1"/>
</dbReference>
<protein>
    <submittedName>
        <fullName evidence="5">5,6-dimethylbenzimidazole synthase</fullName>
        <ecNumber evidence="5">1.13.11.79</ecNumber>
    </submittedName>
</protein>
<sequence>MTDHAFSDTDRQAVYRAIAERRDMRRFVPGAEVPADVLARLLAAAHSAPSVGLMQPWRFIRITDPALRVQMHDLVDEERRATAAALGTRSEEFLELKVEGILECAELFVVALGEGRQAHVFGRRTMPHMDLASVSCAIQNLWLAARAEGLGMGWVSLFDPARLAALLNMPADAEPVAILCLGPVPDFPPRPALEIDNWAFGRPLPEFVSENCWPRAELPAMSEAGGANRQP</sequence>
<name>A0A7X5ZF67_9MYCO</name>
<dbReference type="SUPFAM" id="SSF55469">
    <property type="entry name" value="FMN-dependent nitroreductase-like"/>
    <property type="match status" value="1"/>
</dbReference>
<keyword evidence="3 5" id="KW-0560">Oxidoreductase</keyword>
<dbReference type="AlphaFoldDB" id="A0A7X5ZF67"/>
<dbReference type="InterPro" id="IPR029479">
    <property type="entry name" value="Nitroreductase"/>
</dbReference>
<evidence type="ECO:0000259" key="4">
    <source>
        <dbReference type="Pfam" id="PF00881"/>
    </source>
</evidence>
<dbReference type="InterPro" id="IPR012825">
    <property type="entry name" value="BluB"/>
</dbReference>
<accession>A0A7X5ZF67</accession>
<comment type="caution">
    <text evidence="5">The sequence shown here is derived from an EMBL/GenBank/DDBJ whole genome shotgun (WGS) entry which is preliminary data.</text>
</comment>
<dbReference type="Gene3D" id="3.40.109.10">
    <property type="entry name" value="NADH Oxidase"/>
    <property type="match status" value="1"/>
</dbReference>
<proteinExistence type="predicted"/>
<evidence type="ECO:0000256" key="2">
    <source>
        <dbReference type="ARBA" id="ARBA00022643"/>
    </source>
</evidence>
<dbReference type="EC" id="1.13.11.79" evidence="5"/>
<dbReference type="Proteomes" id="UP000547444">
    <property type="component" value="Unassembled WGS sequence"/>
</dbReference>
<dbReference type="RefSeq" id="WP_167163338.1">
    <property type="nucleotide sequence ID" value="NZ_JAANOW010000003.1"/>
</dbReference>
<reference evidence="5 6" key="1">
    <citation type="submission" date="2020-03" db="EMBL/GenBank/DDBJ databases">
        <title>Sequencing the genomes of 1000 actinobacteria strains.</title>
        <authorList>
            <person name="Klenk H.-P."/>
        </authorList>
    </citation>
    <scope>NUCLEOTIDE SEQUENCE [LARGE SCALE GENOMIC DNA]</scope>
    <source>
        <strain evidence="5 6">DSM 44556</strain>
    </source>
</reference>